<protein>
    <submittedName>
        <fullName evidence="1">Uncharacterized protein</fullName>
    </submittedName>
</protein>
<dbReference type="EMBL" id="JAHRIP010006794">
    <property type="protein sequence ID" value="MEQ2282203.1"/>
    <property type="molecule type" value="Genomic_DNA"/>
</dbReference>
<organism evidence="1 2">
    <name type="scientific">Ameca splendens</name>
    <dbReference type="NCBI Taxonomy" id="208324"/>
    <lineage>
        <taxon>Eukaryota</taxon>
        <taxon>Metazoa</taxon>
        <taxon>Chordata</taxon>
        <taxon>Craniata</taxon>
        <taxon>Vertebrata</taxon>
        <taxon>Euteleostomi</taxon>
        <taxon>Actinopterygii</taxon>
        <taxon>Neopterygii</taxon>
        <taxon>Teleostei</taxon>
        <taxon>Neoteleostei</taxon>
        <taxon>Acanthomorphata</taxon>
        <taxon>Ovalentaria</taxon>
        <taxon>Atherinomorphae</taxon>
        <taxon>Cyprinodontiformes</taxon>
        <taxon>Goodeidae</taxon>
        <taxon>Ameca</taxon>
    </lineage>
</organism>
<gene>
    <name evidence="1" type="ORF">AMECASPLE_038080</name>
</gene>
<evidence type="ECO:0000313" key="2">
    <source>
        <dbReference type="Proteomes" id="UP001469553"/>
    </source>
</evidence>
<evidence type="ECO:0000313" key="1">
    <source>
        <dbReference type="EMBL" id="MEQ2282203.1"/>
    </source>
</evidence>
<keyword evidence="2" id="KW-1185">Reference proteome</keyword>
<dbReference type="Proteomes" id="UP001469553">
    <property type="component" value="Unassembled WGS sequence"/>
</dbReference>
<accession>A0ABV0XL62</accession>
<proteinExistence type="predicted"/>
<reference evidence="1 2" key="1">
    <citation type="submission" date="2021-06" db="EMBL/GenBank/DDBJ databases">
        <authorList>
            <person name="Palmer J.M."/>
        </authorList>
    </citation>
    <scope>NUCLEOTIDE SEQUENCE [LARGE SCALE GENOMIC DNA]</scope>
    <source>
        <strain evidence="1 2">AS_MEX2019</strain>
        <tissue evidence="1">Muscle</tissue>
    </source>
</reference>
<sequence length="102" mass="12207">MGKGASKNKLKDELQCKDWKFIEAQDPNKLKYLDKWITTYNYDGRLNSQKLVNVHDVIIRSTKRDPKKLEKEGYEDVDYCLKVAKRREEGVKKRKEEEKEKE</sequence>
<comment type="caution">
    <text evidence="1">The sequence shown here is derived from an EMBL/GenBank/DDBJ whole genome shotgun (WGS) entry which is preliminary data.</text>
</comment>
<name>A0ABV0XL62_9TELE</name>